<evidence type="ECO:0000256" key="1">
    <source>
        <dbReference type="SAM" id="Phobius"/>
    </source>
</evidence>
<dbReference type="RefSeq" id="WP_009457043.1">
    <property type="nucleotide sequence ID" value="NZ_AGIZ01000007.1"/>
</dbReference>
<feature type="transmembrane region" description="Helical" evidence="1">
    <location>
        <begin position="105"/>
        <end position="122"/>
    </location>
</feature>
<organism evidence="2 3">
    <name type="scientific">Fischerella thermalis JSC-11</name>
    <dbReference type="NCBI Taxonomy" id="741277"/>
    <lineage>
        <taxon>Bacteria</taxon>
        <taxon>Bacillati</taxon>
        <taxon>Cyanobacteriota</taxon>
        <taxon>Cyanophyceae</taxon>
        <taxon>Nostocales</taxon>
        <taxon>Hapalosiphonaceae</taxon>
        <taxon>Fischerella</taxon>
    </lineage>
</organism>
<comment type="caution">
    <text evidence="2">The sequence shown here is derived from an EMBL/GenBank/DDBJ whole genome shotgun (WGS) entry which is preliminary data.</text>
</comment>
<dbReference type="GeneID" id="35799347"/>
<evidence type="ECO:0000313" key="3">
    <source>
        <dbReference type="Proteomes" id="UP000004344"/>
    </source>
</evidence>
<keyword evidence="1" id="KW-1133">Transmembrane helix</keyword>
<dbReference type="GO" id="GO:0015097">
    <property type="term" value="F:mercury ion transmembrane transporter activity"/>
    <property type="evidence" value="ECO:0007669"/>
    <property type="project" value="InterPro"/>
</dbReference>
<dbReference type="GO" id="GO:0016020">
    <property type="term" value="C:membrane"/>
    <property type="evidence" value="ECO:0007669"/>
    <property type="project" value="InterPro"/>
</dbReference>
<dbReference type="PATRIC" id="fig|741277.3.peg.1922"/>
<dbReference type="AlphaFoldDB" id="G6FU54"/>
<keyword evidence="1" id="KW-0472">Membrane</keyword>
<protein>
    <recommendedName>
        <fullName evidence="4">MerC domain-containing protein</fullName>
    </recommendedName>
</protein>
<gene>
    <name evidence="2" type="ORF">FJSC11DRAFT_2401</name>
</gene>
<dbReference type="InterPro" id="IPR004891">
    <property type="entry name" value="Mercury-R_MerC"/>
</dbReference>
<evidence type="ECO:0000313" key="2">
    <source>
        <dbReference type="EMBL" id="EHC12784.1"/>
    </source>
</evidence>
<accession>G6FU54</accession>
<dbReference type="Pfam" id="PF03203">
    <property type="entry name" value="MerC"/>
    <property type="match status" value="1"/>
</dbReference>
<feature type="transmembrane region" description="Helical" evidence="1">
    <location>
        <begin position="75"/>
        <end position="93"/>
    </location>
</feature>
<proteinExistence type="predicted"/>
<feature type="transmembrane region" description="Helical" evidence="1">
    <location>
        <begin position="51"/>
        <end position="68"/>
    </location>
</feature>
<keyword evidence="3" id="KW-1185">Reference proteome</keyword>
<reference evidence="2 3" key="1">
    <citation type="submission" date="2011-09" db="EMBL/GenBank/DDBJ databases">
        <title>The draft genome of Fischerella sp. JSC-11.</title>
        <authorList>
            <consortium name="US DOE Joint Genome Institute (JGI-PGF)"/>
            <person name="Lucas S."/>
            <person name="Han J."/>
            <person name="Lapidus A."/>
            <person name="Cheng J.-F."/>
            <person name="Goodwin L."/>
            <person name="Pitluck S."/>
            <person name="Peters L."/>
            <person name="Land M.L."/>
            <person name="Hauser L."/>
            <person name="Sarkisova S."/>
            <person name="Bryant D.A."/>
            <person name="Brown I."/>
            <person name="Woyke T.J."/>
        </authorList>
    </citation>
    <scope>NUCLEOTIDE SEQUENCE [LARGE SCALE GENOMIC DNA]</scope>
    <source>
        <strain evidence="2 3">JSC-11</strain>
    </source>
</reference>
<dbReference type="EMBL" id="AGIZ01000007">
    <property type="protein sequence ID" value="EHC12784.1"/>
    <property type="molecule type" value="Genomic_DNA"/>
</dbReference>
<dbReference type="Proteomes" id="UP000004344">
    <property type="component" value="Unassembled WGS sequence"/>
</dbReference>
<sequence length="132" mass="14310">MHSRRMQMIMDKAAIALSTTCAIHCLFLPILLVALPALATTSVGSESFHRLLLWFAFPVSVLALTQGCRRHKDRIVIGAGVLGLALLTTTAIAGHNLLSEDGERIATTLGATVLAFGHIRNYRLCNKNKCNI</sequence>
<evidence type="ECO:0008006" key="4">
    <source>
        <dbReference type="Google" id="ProtNLM"/>
    </source>
</evidence>
<keyword evidence="1" id="KW-0812">Transmembrane</keyword>
<name>G6FU54_9CYAN</name>